<sequence length="438" mass="47104">MIESPLDIIACKRDGGALTQEQIQRFIAGVLSGDFRDYQASALLMAIVLNGMSHQETVWLTDAMMRSGRVEAVPASGRPRVDKHSTGGVGDKVSLVLAPLSAAVGLTVPMMSGRGLGHTGGTLDKLESIPGFSVDLSPEAYSKQLERLHVAMIGQSDDIVPADRILYALRDVTATVESIPLICASILSKKHAEGIDSLVLDVKCGAGAFMQTEQDARLLAESLVRISCDLGKPTTALLTRMEQPLGYAVGNALEVEEVLNCLEGQGPEDLMQVTTELAIEMMRLGDLITDTDDARERLEKAIQSGRARALFQDMVCAQGGDGTLVERREVLPQAKQCYPLAYAGTEPAYVSDLNAKKVGEAARFLGAGRQYMDQPIDHSVGIRLRCKVGDRVEAGTVLAELLYSDETVLEDAVGRLRSAYSFGSDKPSVADIIIDRII</sequence>
<gene>
    <name evidence="8" type="ordered locus">Caka_3027</name>
</gene>
<dbReference type="HOGENOM" id="CLU_025040_0_1_0"/>
<comment type="catalytic activity">
    <reaction evidence="6">
        <text>thymidine + phosphate = 2-deoxy-alpha-D-ribose 1-phosphate + thymine</text>
        <dbReference type="Rhea" id="RHEA:16037"/>
        <dbReference type="ChEBI" id="CHEBI:17748"/>
        <dbReference type="ChEBI" id="CHEBI:17821"/>
        <dbReference type="ChEBI" id="CHEBI:43474"/>
        <dbReference type="ChEBI" id="CHEBI:57259"/>
        <dbReference type="EC" id="2.4.2.4"/>
    </reaction>
</comment>
<dbReference type="GO" id="GO:0006206">
    <property type="term" value="P:pyrimidine nucleobase metabolic process"/>
    <property type="evidence" value="ECO:0007669"/>
    <property type="project" value="InterPro"/>
</dbReference>
<dbReference type="FunFam" id="3.40.1030.10:FF:000003">
    <property type="entry name" value="Pyrimidine-nucleoside phosphorylase"/>
    <property type="match status" value="1"/>
</dbReference>
<comment type="similarity">
    <text evidence="1">Belongs to the thymidine/pyrimidine-nucleoside phosphorylase family.</text>
</comment>
<evidence type="ECO:0000259" key="7">
    <source>
        <dbReference type="SMART" id="SM00941"/>
    </source>
</evidence>
<dbReference type="RefSeq" id="WP_013044756.1">
    <property type="nucleotide sequence ID" value="NC_014008.1"/>
</dbReference>
<dbReference type="KEGG" id="caa:Caka_3027"/>
<dbReference type="InterPro" id="IPR017872">
    <property type="entry name" value="Pyrmidine_PPase_CS"/>
</dbReference>
<dbReference type="Pfam" id="PF07831">
    <property type="entry name" value="PYNP_C"/>
    <property type="match status" value="1"/>
</dbReference>
<dbReference type="OrthoDB" id="9763887at2"/>
<evidence type="ECO:0000256" key="5">
    <source>
        <dbReference type="ARBA" id="ARBA00022679"/>
    </source>
</evidence>
<evidence type="ECO:0000313" key="8">
    <source>
        <dbReference type="EMBL" id="ADE56040.1"/>
    </source>
</evidence>
<dbReference type="Gene3D" id="1.20.970.10">
    <property type="entry name" value="Transferase, Pyrimidine Nucleoside Phosphorylase, Chain C"/>
    <property type="match status" value="1"/>
</dbReference>
<evidence type="ECO:0000313" key="9">
    <source>
        <dbReference type="Proteomes" id="UP000000925"/>
    </source>
</evidence>
<evidence type="ECO:0000256" key="2">
    <source>
        <dbReference type="ARBA" id="ARBA00011738"/>
    </source>
</evidence>
<feature type="domain" description="Pyrimidine nucleoside phosphorylase C-terminal" evidence="7">
    <location>
        <begin position="349"/>
        <end position="423"/>
    </location>
</feature>
<dbReference type="AlphaFoldDB" id="D5EI00"/>
<dbReference type="Gene3D" id="3.40.1030.10">
    <property type="entry name" value="Nucleoside phosphorylase/phosphoribosyltransferase catalytic domain"/>
    <property type="match status" value="1"/>
</dbReference>
<dbReference type="Pfam" id="PF00591">
    <property type="entry name" value="Glycos_transf_3"/>
    <property type="match status" value="1"/>
</dbReference>
<dbReference type="InterPro" id="IPR036320">
    <property type="entry name" value="Glycosyl_Trfase_fam3_N_dom_sf"/>
</dbReference>
<dbReference type="InterPro" id="IPR000312">
    <property type="entry name" value="Glycosyl_Trfase_fam3"/>
</dbReference>
<dbReference type="PIRSF" id="PIRSF000478">
    <property type="entry name" value="TP_PyNP"/>
    <property type="match status" value="1"/>
</dbReference>
<dbReference type="InterPro" id="IPR000053">
    <property type="entry name" value="Thymidine/pyrmidine_PPase"/>
</dbReference>
<comment type="subunit">
    <text evidence="2">Homodimer.</text>
</comment>
<dbReference type="Gene3D" id="3.90.1170.30">
    <property type="entry name" value="Pyrimidine nucleoside phosphorylase-like, C-terminal domain"/>
    <property type="match status" value="1"/>
</dbReference>
<protein>
    <recommendedName>
        <fullName evidence="3">thymidine phosphorylase</fullName>
        <ecNumber evidence="3">2.4.2.4</ecNumber>
    </recommendedName>
</protein>
<dbReference type="PANTHER" id="PTHR10515:SF0">
    <property type="entry name" value="THYMIDINE PHOSPHORYLASE"/>
    <property type="match status" value="1"/>
</dbReference>
<dbReference type="InterPro" id="IPR018090">
    <property type="entry name" value="Pyrmidine_PPas_bac/euk"/>
</dbReference>
<dbReference type="GO" id="GO:0006213">
    <property type="term" value="P:pyrimidine nucleoside metabolic process"/>
    <property type="evidence" value="ECO:0007669"/>
    <property type="project" value="InterPro"/>
</dbReference>
<dbReference type="EMBL" id="CP001998">
    <property type="protein sequence ID" value="ADE56040.1"/>
    <property type="molecule type" value="Genomic_DNA"/>
</dbReference>
<dbReference type="STRING" id="583355.Caka_3027"/>
<dbReference type="NCBIfam" id="TIGR02644">
    <property type="entry name" value="Y_phosphoryl"/>
    <property type="match status" value="1"/>
</dbReference>
<keyword evidence="5 8" id="KW-0808">Transferase</keyword>
<dbReference type="InterPro" id="IPR017459">
    <property type="entry name" value="Glycosyl_Trfase_fam3_N_dom"/>
</dbReference>
<dbReference type="GO" id="GO:0005829">
    <property type="term" value="C:cytosol"/>
    <property type="evidence" value="ECO:0007669"/>
    <property type="project" value="TreeGrafter"/>
</dbReference>
<dbReference type="eggNOG" id="COG0213">
    <property type="taxonomic scope" value="Bacteria"/>
</dbReference>
<dbReference type="SMART" id="SM00941">
    <property type="entry name" value="PYNP_C"/>
    <property type="match status" value="1"/>
</dbReference>
<dbReference type="PANTHER" id="PTHR10515">
    <property type="entry name" value="THYMIDINE PHOSPHORYLASE"/>
    <property type="match status" value="1"/>
</dbReference>
<dbReference type="InterPro" id="IPR036566">
    <property type="entry name" value="PYNP-like_C_sf"/>
</dbReference>
<dbReference type="InterPro" id="IPR035902">
    <property type="entry name" value="Nuc_phospho_transferase"/>
</dbReference>
<dbReference type="GO" id="GO:0009032">
    <property type="term" value="F:thymidine phosphorylase activity"/>
    <property type="evidence" value="ECO:0007669"/>
    <property type="project" value="UniProtKB-EC"/>
</dbReference>
<dbReference type="InterPro" id="IPR013102">
    <property type="entry name" value="PYNP_C"/>
</dbReference>
<evidence type="ECO:0000256" key="1">
    <source>
        <dbReference type="ARBA" id="ARBA00006915"/>
    </source>
</evidence>
<proteinExistence type="inferred from homology"/>
<name>D5EI00_CORAD</name>
<evidence type="ECO:0000256" key="4">
    <source>
        <dbReference type="ARBA" id="ARBA00022676"/>
    </source>
</evidence>
<dbReference type="GO" id="GO:0004645">
    <property type="term" value="F:1,4-alpha-oligoglucan phosphorylase activity"/>
    <property type="evidence" value="ECO:0007669"/>
    <property type="project" value="InterPro"/>
</dbReference>
<dbReference type="SUPFAM" id="SSF54680">
    <property type="entry name" value="Pyrimidine nucleoside phosphorylase C-terminal domain"/>
    <property type="match status" value="1"/>
</dbReference>
<dbReference type="SUPFAM" id="SSF52418">
    <property type="entry name" value="Nucleoside phosphorylase/phosphoribosyltransferase catalytic domain"/>
    <property type="match status" value="1"/>
</dbReference>
<evidence type="ECO:0000256" key="6">
    <source>
        <dbReference type="ARBA" id="ARBA00048550"/>
    </source>
</evidence>
<evidence type="ECO:0000256" key="3">
    <source>
        <dbReference type="ARBA" id="ARBA00011892"/>
    </source>
</evidence>
<dbReference type="SUPFAM" id="SSF47648">
    <property type="entry name" value="Nucleoside phosphorylase/phosphoribosyltransferase N-terminal domain"/>
    <property type="match status" value="1"/>
</dbReference>
<reference evidence="8 9" key="1">
    <citation type="journal article" date="2010" name="Stand. Genomic Sci.">
        <title>Complete genome sequence of Coraliomargarita akajimensis type strain (04OKA010-24).</title>
        <authorList>
            <person name="Mavromatis K."/>
            <person name="Abt B."/>
            <person name="Brambilla E."/>
            <person name="Lapidus A."/>
            <person name="Copeland A."/>
            <person name="Deshpande S."/>
            <person name="Nolan M."/>
            <person name="Lucas S."/>
            <person name="Tice H."/>
            <person name="Cheng J.F."/>
            <person name="Han C."/>
            <person name="Detter J.C."/>
            <person name="Woyke T."/>
            <person name="Goodwin L."/>
            <person name="Pitluck S."/>
            <person name="Held B."/>
            <person name="Brettin T."/>
            <person name="Tapia R."/>
            <person name="Ivanova N."/>
            <person name="Mikhailova N."/>
            <person name="Pati A."/>
            <person name="Liolios K."/>
            <person name="Chen A."/>
            <person name="Palaniappan K."/>
            <person name="Land M."/>
            <person name="Hauser L."/>
            <person name="Chang Y.J."/>
            <person name="Jeffries C.D."/>
            <person name="Rohde M."/>
            <person name="Goker M."/>
            <person name="Bristow J."/>
            <person name="Eisen J.A."/>
            <person name="Markowitz V."/>
            <person name="Hugenholtz P."/>
            <person name="Klenk H.P."/>
            <person name="Kyrpides N.C."/>
        </authorList>
    </citation>
    <scope>NUCLEOTIDE SEQUENCE [LARGE SCALE GENOMIC DNA]</scope>
    <source>
        <strain evidence="9">DSM 45221 / IAM 15411 / JCM 23193 / KCTC 12865</strain>
    </source>
</reference>
<accession>D5EI00</accession>
<dbReference type="PROSITE" id="PS00647">
    <property type="entry name" value="THYMID_PHOSPHORYLASE"/>
    <property type="match status" value="1"/>
</dbReference>
<organism evidence="8 9">
    <name type="scientific">Coraliomargarita akajimensis (strain DSM 45221 / IAM 15411 / JCM 23193 / KCTC 12865 / 04OKA010-24)</name>
    <dbReference type="NCBI Taxonomy" id="583355"/>
    <lineage>
        <taxon>Bacteria</taxon>
        <taxon>Pseudomonadati</taxon>
        <taxon>Verrucomicrobiota</taxon>
        <taxon>Opitutia</taxon>
        <taxon>Puniceicoccales</taxon>
        <taxon>Coraliomargaritaceae</taxon>
        <taxon>Coraliomargarita</taxon>
    </lineage>
</organism>
<keyword evidence="9" id="KW-1185">Reference proteome</keyword>
<dbReference type="NCBIfam" id="NF004490">
    <property type="entry name" value="PRK05820.1"/>
    <property type="match status" value="1"/>
</dbReference>
<dbReference type="Pfam" id="PF02885">
    <property type="entry name" value="Glycos_trans_3N"/>
    <property type="match status" value="1"/>
</dbReference>
<dbReference type="EC" id="2.4.2.4" evidence="3"/>
<keyword evidence="4 8" id="KW-0328">Glycosyltransferase</keyword>
<dbReference type="Proteomes" id="UP000000925">
    <property type="component" value="Chromosome"/>
</dbReference>